<feature type="compositionally biased region" description="Basic and acidic residues" evidence="1">
    <location>
        <begin position="32"/>
        <end position="79"/>
    </location>
</feature>
<proteinExistence type="predicted"/>
<sequence length="79" mass="9235">MELPALDIFANGRWQALAQNQATETRMTATARRREGGRREMQMTRNGEERKGTPTRREDGQRQGKERDDRVYRNRQGEG</sequence>
<organism evidence="2">
    <name type="scientific">Cucumis melo</name>
    <name type="common">Muskmelon</name>
    <dbReference type="NCBI Taxonomy" id="3656"/>
    <lineage>
        <taxon>Eukaryota</taxon>
        <taxon>Viridiplantae</taxon>
        <taxon>Streptophyta</taxon>
        <taxon>Embryophyta</taxon>
        <taxon>Tracheophyta</taxon>
        <taxon>Spermatophyta</taxon>
        <taxon>Magnoliopsida</taxon>
        <taxon>eudicotyledons</taxon>
        <taxon>Gunneridae</taxon>
        <taxon>Pentapetalae</taxon>
        <taxon>rosids</taxon>
        <taxon>fabids</taxon>
        <taxon>Cucurbitales</taxon>
        <taxon>Cucurbitaceae</taxon>
        <taxon>Benincaseae</taxon>
        <taxon>Cucumis</taxon>
    </lineage>
</organism>
<evidence type="ECO:0000313" key="2">
    <source>
        <dbReference type="EnsemblPlants" id="MELO3C011690.2.1"/>
    </source>
</evidence>
<evidence type="ECO:0000256" key="1">
    <source>
        <dbReference type="SAM" id="MobiDB-lite"/>
    </source>
</evidence>
<protein>
    <submittedName>
        <fullName evidence="2">Uncharacterized protein</fullName>
    </submittedName>
</protein>
<feature type="compositionally biased region" description="Low complexity" evidence="1">
    <location>
        <begin position="21"/>
        <end position="30"/>
    </location>
</feature>
<feature type="region of interest" description="Disordered" evidence="1">
    <location>
        <begin position="20"/>
        <end position="79"/>
    </location>
</feature>
<dbReference type="AlphaFoldDB" id="A0A9I9D190"/>
<reference evidence="2" key="1">
    <citation type="submission" date="2023-03" db="UniProtKB">
        <authorList>
            <consortium name="EnsemblPlants"/>
        </authorList>
    </citation>
    <scope>IDENTIFICATION</scope>
</reference>
<dbReference type="Gramene" id="MELO3C011690.2.1">
    <property type="protein sequence ID" value="MELO3C011690.2.1"/>
    <property type="gene ID" value="MELO3C011690.2"/>
</dbReference>
<dbReference type="EnsemblPlants" id="MELO3C011690.2.1">
    <property type="protein sequence ID" value="MELO3C011690.2.1"/>
    <property type="gene ID" value="MELO3C011690.2"/>
</dbReference>
<name>A0A9I9D190_CUCME</name>
<accession>A0A9I9D190</accession>